<sequence length="384" mass="40998">MLILHRDGRSRPAHAQLRRRPGFTLIELLVVIAIIAVLIALLLPAVQAAREAARRIHCVNNLKQLGLALHNYHSTIGSFPIAQSWAKTTPGANYGGNPWSAHSQVLSHLEQSTVYNAINFSFAPAQALNQAYYTNSTILYLRLNSFICPSDGISPTTLDDIRMDFNCNYSGSTGTTVEAIGAVQQTVSIQDSTGIFGFDNPIKHGSRVYSVASVTDGTSNTIAYSEHLVGGVGPRVTDTRRASWGRVPEVAGVVSLDPTALYPQVVQALAACGAYARANAATTDTSVGSSFSGATWMAGYLGTTLFNTITPPNSPQYAFNSCQADPLFTWGLSGFVNSTSNHSGGSNFTFADGSVRFIKSSIDLRTYWALGTRAGGEVISSDAY</sequence>
<proteinExistence type="predicted"/>
<evidence type="ECO:0000259" key="2">
    <source>
        <dbReference type="Pfam" id="PF07596"/>
    </source>
</evidence>
<dbReference type="InterPro" id="IPR045584">
    <property type="entry name" value="Pilin-like"/>
</dbReference>
<organism evidence="3 4">
    <name type="scientific">Paludisphaera borealis</name>
    <dbReference type="NCBI Taxonomy" id="1387353"/>
    <lineage>
        <taxon>Bacteria</taxon>
        <taxon>Pseudomonadati</taxon>
        <taxon>Planctomycetota</taxon>
        <taxon>Planctomycetia</taxon>
        <taxon>Isosphaerales</taxon>
        <taxon>Isosphaeraceae</taxon>
        <taxon>Paludisphaera</taxon>
    </lineage>
</organism>
<dbReference type="Proteomes" id="UP000186309">
    <property type="component" value="Chromosome"/>
</dbReference>
<dbReference type="EMBL" id="CP019082">
    <property type="protein sequence ID" value="APW60175.1"/>
    <property type="molecule type" value="Genomic_DNA"/>
</dbReference>
<dbReference type="RefSeq" id="WP_076350685.1">
    <property type="nucleotide sequence ID" value="NZ_CP019082.1"/>
</dbReference>
<dbReference type="OrthoDB" id="236724at2"/>
<dbReference type="PANTHER" id="PTHR30093">
    <property type="entry name" value="GENERAL SECRETION PATHWAY PROTEIN G"/>
    <property type="match status" value="1"/>
</dbReference>
<dbReference type="SUPFAM" id="SSF54523">
    <property type="entry name" value="Pili subunits"/>
    <property type="match status" value="1"/>
</dbReference>
<dbReference type="InterPro" id="IPR027558">
    <property type="entry name" value="Pre_pil_HX9DG_C"/>
</dbReference>
<dbReference type="InterPro" id="IPR012902">
    <property type="entry name" value="N_methyl_site"/>
</dbReference>
<keyword evidence="1" id="KW-0812">Transmembrane</keyword>
<name>A0A1U7CMK9_9BACT</name>
<keyword evidence="1" id="KW-0472">Membrane</keyword>
<dbReference type="NCBIfam" id="TIGR02532">
    <property type="entry name" value="IV_pilin_GFxxxE"/>
    <property type="match status" value="1"/>
</dbReference>
<dbReference type="AlphaFoldDB" id="A0A1U7CMK9"/>
<feature type="transmembrane region" description="Helical" evidence="1">
    <location>
        <begin position="21"/>
        <end position="46"/>
    </location>
</feature>
<dbReference type="Gene3D" id="3.30.700.10">
    <property type="entry name" value="Glycoprotein, Type 4 Pilin"/>
    <property type="match status" value="1"/>
</dbReference>
<reference evidence="4" key="1">
    <citation type="submission" date="2016-12" db="EMBL/GenBank/DDBJ databases">
        <title>Comparative genomics of four Isosphaeraceae planctomycetes: a common pool of plasmids and glycoside hydrolase genes.</title>
        <authorList>
            <person name="Ivanova A."/>
        </authorList>
    </citation>
    <scope>NUCLEOTIDE SEQUENCE [LARGE SCALE GENOMIC DNA]</scope>
    <source>
        <strain evidence="4">PX4</strain>
    </source>
</reference>
<dbReference type="NCBIfam" id="TIGR04294">
    <property type="entry name" value="pre_pil_HX9DG"/>
    <property type="match status" value="1"/>
</dbReference>
<protein>
    <submittedName>
        <fullName evidence="3">Type II secretion system protein G</fullName>
    </submittedName>
</protein>
<accession>A0A1U7CMK9</accession>
<feature type="domain" description="DUF1559" evidence="2">
    <location>
        <begin position="47"/>
        <end position="364"/>
    </location>
</feature>
<dbReference type="KEGG" id="pbor:BSF38_01641"/>
<keyword evidence="1" id="KW-1133">Transmembrane helix</keyword>
<evidence type="ECO:0000313" key="3">
    <source>
        <dbReference type="EMBL" id="APW60175.1"/>
    </source>
</evidence>
<evidence type="ECO:0000313" key="4">
    <source>
        <dbReference type="Proteomes" id="UP000186309"/>
    </source>
</evidence>
<gene>
    <name evidence="3" type="primary">pulG_3</name>
    <name evidence="3" type="ORF">BSF38_01641</name>
</gene>
<dbReference type="Pfam" id="PF07963">
    <property type="entry name" value="N_methyl"/>
    <property type="match status" value="1"/>
</dbReference>
<dbReference type="Pfam" id="PF07596">
    <property type="entry name" value="SBP_bac_10"/>
    <property type="match status" value="1"/>
</dbReference>
<dbReference type="PANTHER" id="PTHR30093:SF2">
    <property type="entry name" value="TYPE II SECRETION SYSTEM PROTEIN H"/>
    <property type="match status" value="1"/>
</dbReference>
<evidence type="ECO:0000256" key="1">
    <source>
        <dbReference type="SAM" id="Phobius"/>
    </source>
</evidence>
<dbReference type="InterPro" id="IPR011453">
    <property type="entry name" value="DUF1559"/>
</dbReference>
<keyword evidence="4" id="KW-1185">Reference proteome</keyword>
<dbReference type="STRING" id="1387353.BSF38_01641"/>